<dbReference type="EMBL" id="LELG01000012">
    <property type="protein sequence ID" value="KMQ81090.1"/>
    <property type="molecule type" value="Genomic_DNA"/>
</dbReference>
<evidence type="ECO:0000256" key="6">
    <source>
        <dbReference type="SAM" id="Phobius"/>
    </source>
</evidence>
<name>A0ABR5HNW9_9BURK</name>
<feature type="transmembrane region" description="Helical" evidence="6">
    <location>
        <begin position="100"/>
        <end position="119"/>
    </location>
</feature>
<proteinExistence type="predicted"/>
<dbReference type="Pfam" id="PF07690">
    <property type="entry name" value="MFS_1"/>
    <property type="match status" value="1"/>
</dbReference>
<dbReference type="PANTHER" id="PTHR43791:SF36">
    <property type="entry name" value="TRANSPORTER, PUTATIVE (AFU_ORTHOLOGUE AFUA_6G08340)-RELATED"/>
    <property type="match status" value="1"/>
</dbReference>
<dbReference type="PANTHER" id="PTHR43791">
    <property type="entry name" value="PERMEASE-RELATED"/>
    <property type="match status" value="1"/>
</dbReference>
<dbReference type="InterPro" id="IPR036259">
    <property type="entry name" value="MFS_trans_sf"/>
</dbReference>
<accession>A0ABR5HNW9</accession>
<comment type="subcellular location">
    <subcellularLocation>
        <location evidence="1">Membrane</location>
        <topology evidence="1">Multi-pass membrane protein</topology>
    </subcellularLocation>
</comment>
<keyword evidence="5 6" id="KW-0472">Membrane</keyword>
<evidence type="ECO:0000256" key="5">
    <source>
        <dbReference type="ARBA" id="ARBA00023136"/>
    </source>
</evidence>
<keyword evidence="3 6" id="KW-0812">Transmembrane</keyword>
<keyword evidence="4 6" id="KW-1133">Transmembrane helix</keyword>
<dbReference type="Gene3D" id="1.20.1250.20">
    <property type="entry name" value="MFS general substrate transporter like domains"/>
    <property type="match status" value="1"/>
</dbReference>
<protein>
    <submittedName>
        <fullName evidence="7">Nitrate/nitrite transporter</fullName>
    </submittedName>
</protein>
<organism evidence="7 8">
    <name type="scientific">Candidatus Burkholderia pumila</name>
    <dbReference type="NCBI Taxonomy" id="1090375"/>
    <lineage>
        <taxon>Bacteria</taxon>
        <taxon>Pseudomonadati</taxon>
        <taxon>Pseudomonadota</taxon>
        <taxon>Betaproteobacteria</taxon>
        <taxon>Burkholderiales</taxon>
        <taxon>Burkholderiaceae</taxon>
        <taxon>Burkholderia</taxon>
    </lineage>
</organism>
<comment type="caution">
    <text evidence="7">The sequence shown here is derived from an EMBL/GenBank/DDBJ whole genome shotgun (WGS) entry which is preliminary data.</text>
</comment>
<keyword evidence="2" id="KW-0813">Transport</keyword>
<sequence length="211" mass="23629">MATSLSPKDFPAVVLAFVVLFVLRDKPGDATWLAEDERAWLASPIAVERAKMPVARNGGWRVVRNPVIVARAYFGINLLIFCLSFFLPQIVREFHLSLKMVGVVAAISFFIAGFGMMWWGRRSDRHNERRFHVILPMALAVIGSAARRLLRSRRSSSCACVSPRSARSRRSSSSGRRCRFCWVRRSRPSRAIGIVKDATGSIDVGIRLIAL</sequence>
<dbReference type="SUPFAM" id="SSF103473">
    <property type="entry name" value="MFS general substrate transporter"/>
    <property type="match status" value="1"/>
</dbReference>
<evidence type="ECO:0000256" key="3">
    <source>
        <dbReference type="ARBA" id="ARBA00022692"/>
    </source>
</evidence>
<dbReference type="Proteomes" id="UP000242951">
    <property type="component" value="Unassembled WGS sequence"/>
</dbReference>
<gene>
    <name evidence="7" type="ORF">BPMI_03117</name>
</gene>
<evidence type="ECO:0000313" key="7">
    <source>
        <dbReference type="EMBL" id="KMQ81090.1"/>
    </source>
</evidence>
<feature type="transmembrane region" description="Helical" evidence="6">
    <location>
        <begin position="68"/>
        <end position="88"/>
    </location>
</feature>
<keyword evidence="8" id="KW-1185">Reference proteome</keyword>
<dbReference type="InterPro" id="IPR011701">
    <property type="entry name" value="MFS"/>
</dbReference>
<evidence type="ECO:0000256" key="1">
    <source>
        <dbReference type="ARBA" id="ARBA00004141"/>
    </source>
</evidence>
<evidence type="ECO:0000256" key="2">
    <source>
        <dbReference type="ARBA" id="ARBA00022448"/>
    </source>
</evidence>
<evidence type="ECO:0000256" key="4">
    <source>
        <dbReference type="ARBA" id="ARBA00022989"/>
    </source>
</evidence>
<evidence type="ECO:0000313" key="8">
    <source>
        <dbReference type="Proteomes" id="UP000242951"/>
    </source>
</evidence>
<reference evidence="7 8" key="1">
    <citation type="submission" date="2015-06" db="EMBL/GenBank/DDBJ databases">
        <title>Comparative genomics of Burkholderia leaf nodule symbionts.</title>
        <authorList>
            <person name="Carlier A."/>
            <person name="Eberl L."/>
            <person name="Pinto-Carbo M."/>
        </authorList>
    </citation>
    <scope>NUCLEOTIDE SEQUENCE [LARGE SCALE GENOMIC DNA]</scope>
    <source>
        <strain evidence="7 8">UZHbot3</strain>
    </source>
</reference>